<accession>A0A4S3JID1</accession>
<dbReference type="Proteomes" id="UP000308092">
    <property type="component" value="Unassembled WGS sequence"/>
</dbReference>
<name>A0A4S3JID1_9EURO</name>
<organism evidence="1 2">
    <name type="scientific">Aspergillus tanneri</name>
    <dbReference type="NCBI Taxonomy" id="1220188"/>
    <lineage>
        <taxon>Eukaryota</taxon>
        <taxon>Fungi</taxon>
        <taxon>Dikarya</taxon>
        <taxon>Ascomycota</taxon>
        <taxon>Pezizomycotina</taxon>
        <taxon>Eurotiomycetes</taxon>
        <taxon>Eurotiomycetidae</taxon>
        <taxon>Eurotiales</taxon>
        <taxon>Aspergillaceae</taxon>
        <taxon>Aspergillus</taxon>
        <taxon>Aspergillus subgen. Circumdati</taxon>
    </lineage>
</organism>
<sequence length="53" mass="5820">MADVDIFFGDQSPSVARCNFLKVSVRSTAFVIIVSGMEQRAVEINEDKVASKL</sequence>
<dbReference type="EMBL" id="SOSA01000165">
    <property type="protein sequence ID" value="THC95259.1"/>
    <property type="molecule type" value="Genomic_DNA"/>
</dbReference>
<comment type="caution">
    <text evidence="1">The sequence shown here is derived from an EMBL/GenBank/DDBJ whole genome shotgun (WGS) entry which is preliminary data.</text>
</comment>
<keyword evidence="2" id="KW-1185">Reference proteome</keyword>
<evidence type="ECO:0000313" key="1">
    <source>
        <dbReference type="EMBL" id="THC95259.1"/>
    </source>
</evidence>
<protein>
    <submittedName>
        <fullName evidence="1">Uncharacterized protein</fullName>
    </submittedName>
</protein>
<reference evidence="1 2" key="1">
    <citation type="submission" date="2019-03" db="EMBL/GenBank/DDBJ databases">
        <title>The genome sequence of a newly discovered highly antifungal drug resistant Aspergillus species, Aspergillus tanneri NIH 1004.</title>
        <authorList>
            <person name="Mounaud S."/>
            <person name="Singh I."/>
            <person name="Joardar V."/>
            <person name="Pakala S."/>
            <person name="Pakala S."/>
            <person name="Venepally P."/>
            <person name="Hoover J."/>
            <person name="Nierman W."/>
            <person name="Chung J."/>
            <person name="Losada L."/>
        </authorList>
    </citation>
    <scope>NUCLEOTIDE SEQUENCE [LARGE SCALE GENOMIC DNA]</scope>
    <source>
        <strain evidence="1 2">NIH1004</strain>
    </source>
</reference>
<evidence type="ECO:0000313" key="2">
    <source>
        <dbReference type="Proteomes" id="UP000308092"/>
    </source>
</evidence>
<dbReference type="VEuPathDB" id="FungiDB:EYZ11_005256"/>
<dbReference type="AlphaFoldDB" id="A0A4S3JID1"/>
<gene>
    <name evidence="1" type="ORF">EYZ11_005256</name>
</gene>
<proteinExistence type="predicted"/>